<evidence type="ECO:0000313" key="1">
    <source>
        <dbReference type="EMBL" id="PTD25349.1"/>
    </source>
</evidence>
<dbReference type="EMBL" id="PHHF01000025">
    <property type="protein sequence ID" value="PTD25349.1"/>
    <property type="molecule type" value="Genomic_DNA"/>
</dbReference>
<organism evidence="1 2">
    <name type="scientific">Edaphosphingomonas fennica</name>
    <dbReference type="NCBI Taxonomy" id="114404"/>
    <lineage>
        <taxon>Bacteria</taxon>
        <taxon>Pseudomonadati</taxon>
        <taxon>Pseudomonadota</taxon>
        <taxon>Alphaproteobacteria</taxon>
        <taxon>Sphingomonadales</taxon>
        <taxon>Rhizorhabdaceae</taxon>
        <taxon>Edaphosphingomonas</taxon>
    </lineage>
</organism>
<protein>
    <submittedName>
        <fullName evidence="1">DUF1788 domain-containing protein</fullName>
    </submittedName>
</protein>
<keyword evidence="2" id="KW-1185">Reference proteome</keyword>
<reference evidence="1 2" key="1">
    <citation type="submission" date="2017-11" db="EMBL/GenBank/DDBJ databases">
        <title>Sphingomonas oleivorans sp. nov., isolated from oil-contaminated soil.</title>
        <authorList>
            <person name="Wang L."/>
            <person name="Chen L."/>
        </authorList>
    </citation>
    <scope>NUCLEOTIDE SEQUENCE [LARGE SCALE GENOMIC DNA]</scope>
    <source>
        <strain evidence="1 2">K101</strain>
    </source>
</reference>
<dbReference type="Proteomes" id="UP000241206">
    <property type="component" value="Unassembled WGS sequence"/>
</dbReference>
<name>A0A2T4I5G5_9SPHN</name>
<dbReference type="RefSeq" id="WP_107394297.1">
    <property type="nucleotide sequence ID" value="NZ_PHHF01000025.1"/>
</dbReference>
<gene>
    <name evidence="1" type="ORF">CV103_05935</name>
</gene>
<comment type="caution">
    <text evidence="1">The sequence shown here is derived from an EMBL/GenBank/DDBJ whole genome shotgun (WGS) entry which is preliminary data.</text>
</comment>
<dbReference type="AlphaFoldDB" id="A0A2T4I5G5"/>
<accession>A0A2T4I5G5</accession>
<sequence length="181" mass="20032">MNTFDDILAAYSKQVRLPWAEDAPPAGRVWIVWYDKSLQRRFTGRLAEFEHATLKAGHGWRQVSLSGWFGSWIGQHEFFDALVEQPAEIRGLLPEIENSLVNELKDALRSCTANDILAVDGCGALFGVARVSTLISRVADSISGRLLVGFPGKHSAGVYRLLDARDGWNYHAIPIPADNAL</sequence>
<proteinExistence type="predicted"/>
<evidence type="ECO:0000313" key="2">
    <source>
        <dbReference type="Proteomes" id="UP000241206"/>
    </source>
</evidence>